<feature type="compositionally biased region" description="Basic and acidic residues" evidence="10">
    <location>
        <begin position="130"/>
        <end position="148"/>
    </location>
</feature>
<gene>
    <name evidence="13" type="ORF">DWV00_29970</name>
</gene>
<evidence type="ECO:0000256" key="4">
    <source>
        <dbReference type="ARBA" id="ARBA00022475"/>
    </source>
</evidence>
<evidence type="ECO:0000256" key="8">
    <source>
        <dbReference type="ARBA" id="ARBA00022989"/>
    </source>
</evidence>
<protein>
    <submittedName>
        <fullName evidence="13">TonB family protein</fullName>
    </submittedName>
</protein>
<dbReference type="AlphaFoldDB" id="A0A3D8JQB8"/>
<evidence type="ECO:0000256" key="7">
    <source>
        <dbReference type="ARBA" id="ARBA00022927"/>
    </source>
</evidence>
<dbReference type="GO" id="GO:0055085">
    <property type="term" value="P:transmembrane transport"/>
    <property type="evidence" value="ECO:0007669"/>
    <property type="project" value="InterPro"/>
</dbReference>
<keyword evidence="8 11" id="KW-1133">Transmembrane helix</keyword>
<dbReference type="PANTHER" id="PTHR33446">
    <property type="entry name" value="PROTEIN TONB-RELATED"/>
    <property type="match status" value="1"/>
</dbReference>
<accession>A0A3D8JQB8</accession>
<dbReference type="InterPro" id="IPR006260">
    <property type="entry name" value="TonB/TolA_C"/>
</dbReference>
<feature type="region of interest" description="Disordered" evidence="10">
    <location>
        <begin position="84"/>
        <end position="181"/>
    </location>
</feature>
<keyword evidence="5" id="KW-0997">Cell inner membrane</keyword>
<comment type="subcellular location">
    <subcellularLocation>
        <location evidence="1">Cell inner membrane</location>
        <topology evidence="1">Single-pass membrane protein</topology>
        <orientation evidence="1">Periplasmic side</orientation>
    </subcellularLocation>
</comment>
<name>A0A3D8JQB8_9BURK</name>
<keyword evidence="14" id="KW-1185">Reference proteome</keyword>
<dbReference type="InterPro" id="IPR037682">
    <property type="entry name" value="TonB_C"/>
</dbReference>
<keyword evidence="9 11" id="KW-0472">Membrane</keyword>
<keyword evidence="6 11" id="KW-0812">Transmembrane</keyword>
<dbReference type="SUPFAM" id="SSF74653">
    <property type="entry name" value="TolA/TonB C-terminal domain"/>
    <property type="match status" value="1"/>
</dbReference>
<evidence type="ECO:0000259" key="12">
    <source>
        <dbReference type="PROSITE" id="PS52015"/>
    </source>
</evidence>
<evidence type="ECO:0000313" key="14">
    <source>
        <dbReference type="Proteomes" id="UP000256838"/>
    </source>
</evidence>
<dbReference type="GO" id="GO:0005886">
    <property type="term" value="C:plasma membrane"/>
    <property type="evidence" value="ECO:0007669"/>
    <property type="project" value="UniProtKB-SubCell"/>
</dbReference>
<proteinExistence type="inferred from homology"/>
<keyword evidence="4" id="KW-1003">Cell membrane</keyword>
<evidence type="ECO:0000256" key="10">
    <source>
        <dbReference type="SAM" id="MobiDB-lite"/>
    </source>
</evidence>
<organism evidence="13 14">
    <name type="scientific">Trinickia dinghuensis</name>
    <dbReference type="NCBI Taxonomy" id="2291023"/>
    <lineage>
        <taxon>Bacteria</taxon>
        <taxon>Pseudomonadati</taxon>
        <taxon>Pseudomonadota</taxon>
        <taxon>Betaproteobacteria</taxon>
        <taxon>Burkholderiales</taxon>
        <taxon>Burkholderiaceae</taxon>
        <taxon>Trinickia</taxon>
    </lineage>
</organism>
<evidence type="ECO:0000256" key="1">
    <source>
        <dbReference type="ARBA" id="ARBA00004383"/>
    </source>
</evidence>
<dbReference type="RefSeq" id="WP_115537230.1">
    <property type="nucleotide sequence ID" value="NZ_QRGA01000021.1"/>
</dbReference>
<evidence type="ECO:0000256" key="6">
    <source>
        <dbReference type="ARBA" id="ARBA00022692"/>
    </source>
</evidence>
<dbReference type="OrthoDB" id="8690249at2"/>
<dbReference type="Proteomes" id="UP000256838">
    <property type="component" value="Unassembled WGS sequence"/>
</dbReference>
<evidence type="ECO:0000256" key="9">
    <source>
        <dbReference type="ARBA" id="ARBA00023136"/>
    </source>
</evidence>
<comment type="similarity">
    <text evidence="2">Belongs to the TonB family.</text>
</comment>
<feature type="region of interest" description="Disordered" evidence="10">
    <location>
        <begin position="1"/>
        <end position="22"/>
    </location>
</feature>
<keyword evidence="3" id="KW-0813">Transport</keyword>
<dbReference type="GO" id="GO:0015031">
    <property type="term" value="P:protein transport"/>
    <property type="evidence" value="ECO:0007669"/>
    <property type="project" value="UniProtKB-KW"/>
</dbReference>
<evidence type="ECO:0000256" key="3">
    <source>
        <dbReference type="ARBA" id="ARBA00022448"/>
    </source>
</evidence>
<dbReference type="NCBIfam" id="TIGR01352">
    <property type="entry name" value="tonB_Cterm"/>
    <property type="match status" value="1"/>
</dbReference>
<feature type="domain" description="TonB C-terminal" evidence="12">
    <location>
        <begin position="193"/>
        <end position="281"/>
    </location>
</feature>
<reference evidence="13 14" key="1">
    <citation type="submission" date="2018-08" db="EMBL/GenBank/DDBJ databases">
        <title>Paraburkholderia sp. DHOM06 isolated from forest soil.</title>
        <authorList>
            <person name="Gao Z.-H."/>
            <person name="Qiu L.-H."/>
        </authorList>
    </citation>
    <scope>NUCLEOTIDE SEQUENCE [LARGE SCALE GENOMIC DNA]</scope>
    <source>
        <strain evidence="13 14">DHOM06</strain>
    </source>
</reference>
<evidence type="ECO:0000256" key="11">
    <source>
        <dbReference type="SAM" id="Phobius"/>
    </source>
</evidence>
<keyword evidence="7" id="KW-0653">Protein transport</keyword>
<dbReference type="Gene3D" id="3.30.1150.10">
    <property type="match status" value="1"/>
</dbReference>
<dbReference type="EMBL" id="QRGA01000021">
    <property type="protein sequence ID" value="RDU95218.1"/>
    <property type="molecule type" value="Genomic_DNA"/>
</dbReference>
<sequence>MTTVLSEQAARKAAAGRPMGFASQDTARRARFSLRHGMAVSLMLHAMALGAVWVVSHRVPAPVSANKLLMVELLGMVADRQTEAAQAGEHARPALPPASRPLTPRQPRRAELSKAARHVVPRSATNSPVKVEEVEEKEKPKEDDRRADTPQPQPQPEHQPRMNEASKASGAALEQQVSRTIEHEDVDPDVLRRYLLTLRKAIKSRLSYPPDAGGVTGTPVVTFKLRSDGGIEPGSLSIRRSSGYSVLDEEALRAVGAAAPFGPPPKAMTIALDMPFTQDKP</sequence>
<dbReference type="PROSITE" id="PS52015">
    <property type="entry name" value="TONB_CTD"/>
    <property type="match status" value="1"/>
</dbReference>
<comment type="caution">
    <text evidence="13">The sequence shown here is derived from an EMBL/GenBank/DDBJ whole genome shotgun (WGS) entry which is preliminary data.</text>
</comment>
<evidence type="ECO:0000256" key="5">
    <source>
        <dbReference type="ARBA" id="ARBA00022519"/>
    </source>
</evidence>
<evidence type="ECO:0000256" key="2">
    <source>
        <dbReference type="ARBA" id="ARBA00006555"/>
    </source>
</evidence>
<evidence type="ECO:0000313" key="13">
    <source>
        <dbReference type="EMBL" id="RDU95218.1"/>
    </source>
</evidence>
<dbReference type="Pfam" id="PF03544">
    <property type="entry name" value="TonB_C"/>
    <property type="match status" value="1"/>
</dbReference>
<feature type="transmembrane region" description="Helical" evidence="11">
    <location>
        <begin position="38"/>
        <end position="56"/>
    </location>
</feature>
<dbReference type="InterPro" id="IPR051045">
    <property type="entry name" value="TonB-dependent_transducer"/>
</dbReference>